<dbReference type="Gene3D" id="3.20.20.100">
    <property type="entry name" value="NADP-dependent oxidoreductase domain"/>
    <property type="match status" value="1"/>
</dbReference>
<evidence type="ECO:0000313" key="9">
    <source>
        <dbReference type="Proteomes" id="UP000646827"/>
    </source>
</evidence>
<accession>A0A8H7RRP6</accession>
<dbReference type="InterPro" id="IPR023210">
    <property type="entry name" value="NADP_OxRdtase_dom"/>
</dbReference>
<feature type="domain" description="NADP-dependent oxidoreductase" evidence="7">
    <location>
        <begin position="19"/>
        <end position="277"/>
    </location>
</feature>
<feature type="binding site" evidence="5">
    <location>
        <position position="109"/>
    </location>
    <ligand>
        <name>substrate</name>
    </ligand>
</feature>
<dbReference type="AlphaFoldDB" id="A0A8H7RRP6"/>
<evidence type="ECO:0000259" key="7">
    <source>
        <dbReference type="Pfam" id="PF00248"/>
    </source>
</evidence>
<evidence type="ECO:0000256" key="1">
    <source>
        <dbReference type="ARBA" id="ARBA00007905"/>
    </source>
</evidence>
<dbReference type="Proteomes" id="UP000646827">
    <property type="component" value="Unassembled WGS sequence"/>
</dbReference>
<evidence type="ECO:0000256" key="5">
    <source>
        <dbReference type="PIRSR" id="PIRSR000097-2"/>
    </source>
</evidence>
<dbReference type="InterPro" id="IPR018170">
    <property type="entry name" value="Aldo/ket_reductase_CS"/>
</dbReference>
<dbReference type="GO" id="GO:0016491">
    <property type="term" value="F:oxidoreductase activity"/>
    <property type="evidence" value="ECO:0007669"/>
    <property type="project" value="UniProtKB-KW"/>
</dbReference>
<comment type="caution">
    <text evidence="8">The sequence shown here is derived from an EMBL/GenBank/DDBJ whole genome shotgun (WGS) entry which is preliminary data.</text>
</comment>
<proteinExistence type="inferred from homology"/>
<dbReference type="OrthoDB" id="416253at2759"/>
<evidence type="ECO:0000256" key="2">
    <source>
        <dbReference type="ARBA" id="ARBA00022857"/>
    </source>
</evidence>
<keyword evidence="2" id="KW-0521">NADP</keyword>
<evidence type="ECO:0000256" key="4">
    <source>
        <dbReference type="PIRSR" id="PIRSR000097-1"/>
    </source>
</evidence>
<name>A0A8H7RRP6_9FUNG</name>
<dbReference type="FunFam" id="3.20.20.100:FF:000006">
    <property type="entry name" value="Aldo-keto reductase family 1 member A1"/>
    <property type="match status" value="1"/>
</dbReference>
<reference evidence="8 9" key="1">
    <citation type="submission" date="2020-12" db="EMBL/GenBank/DDBJ databases">
        <title>Metabolic potential, ecology and presence of endohyphal bacteria is reflected in genomic diversity of Mucoromycotina.</title>
        <authorList>
            <person name="Muszewska A."/>
            <person name="Okrasinska A."/>
            <person name="Steczkiewicz K."/>
            <person name="Drgas O."/>
            <person name="Orlowska M."/>
            <person name="Perlinska-Lenart U."/>
            <person name="Aleksandrzak-Piekarczyk T."/>
            <person name="Szatraj K."/>
            <person name="Zielenkiewicz U."/>
            <person name="Pilsyk S."/>
            <person name="Malc E."/>
            <person name="Mieczkowski P."/>
            <person name="Kruszewska J.S."/>
            <person name="Biernat P."/>
            <person name="Pawlowska J."/>
        </authorList>
    </citation>
    <scope>NUCLEOTIDE SEQUENCE [LARGE SCALE GENOMIC DNA]</scope>
    <source>
        <strain evidence="8 9">CBS 142.35</strain>
    </source>
</reference>
<dbReference type="PANTHER" id="PTHR11732">
    <property type="entry name" value="ALDO/KETO REDUCTASE"/>
    <property type="match status" value="1"/>
</dbReference>
<organism evidence="8 9">
    <name type="scientific">Circinella minor</name>
    <dbReference type="NCBI Taxonomy" id="1195481"/>
    <lineage>
        <taxon>Eukaryota</taxon>
        <taxon>Fungi</taxon>
        <taxon>Fungi incertae sedis</taxon>
        <taxon>Mucoromycota</taxon>
        <taxon>Mucoromycotina</taxon>
        <taxon>Mucoromycetes</taxon>
        <taxon>Mucorales</taxon>
        <taxon>Lichtheimiaceae</taxon>
        <taxon>Circinella</taxon>
    </lineage>
</organism>
<sequence length="300" mass="33402">MASGRVFKLNTDATIPATGLGTWQSKPGDAYKAVLTAIKTGYRHIDTALVYGNEKEVGAAIKDSGVPREQLFVTTKLWNNSHRPDLVSKALETSLANLQLNYLDLYLMHWPVSMAESKDLVPKDEDGNIIFDPTDFTETYAAMEKLPSDKVRAIGVSNFSVRNLKRLLKTAKIVPAVNQCELHPYLAQQKLHDFCNEQGIHMTAYSPLGSTDSPLMKDDTVAKIAKKYDASPAQILISWGIQRGTSVIPKSVTPSRIEENFKDVVLDQADFDKLNSLVTDSKRLIIPTAWNREEFLFGED</sequence>
<dbReference type="SUPFAM" id="SSF51430">
    <property type="entry name" value="NAD(P)-linked oxidoreductase"/>
    <property type="match status" value="1"/>
</dbReference>
<evidence type="ECO:0000256" key="6">
    <source>
        <dbReference type="PIRSR" id="PIRSR000097-3"/>
    </source>
</evidence>
<dbReference type="InterPro" id="IPR020471">
    <property type="entry name" value="AKR"/>
</dbReference>
<dbReference type="PIRSF" id="PIRSF000097">
    <property type="entry name" value="AKR"/>
    <property type="match status" value="1"/>
</dbReference>
<dbReference type="Pfam" id="PF00248">
    <property type="entry name" value="Aldo_ket_red"/>
    <property type="match status" value="1"/>
</dbReference>
<keyword evidence="3" id="KW-0560">Oxidoreductase</keyword>
<keyword evidence="9" id="KW-1185">Reference proteome</keyword>
<dbReference type="InterPro" id="IPR036812">
    <property type="entry name" value="NAD(P)_OxRdtase_dom_sf"/>
</dbReference>
<feature type="site" description="Lowers pKa of active site Tyr" evidence="6">
    <location>
        <position position="76"/>
    </location>
</feature>
<evidence type="ECO:0000313" key="8">
    <source>
        <dbReference type="EMBL" id="KAG2215936.1"/>
    </source>
</evidence>
<evidence type="ECO:0000256" key="3">
    <source>
        <dbReference type="ARBA" id="ARBA00023002"/>
    </source>
</evidence>
<dbReference type="EMBL" id="JAEPRB010000475">
    <property type="protein sequence ID" value="KAG2215936.1"/>
    <property type="molecule type" value="Genomic_DNA"/>
</dbReference>
<dbReference type="PRINTS" id="PR00069">
    <property type="entry name" value="ALDKETRDTASE"/>
</dbReference>
<gene>
    <name evidence="8" type="ORF">INT45_001778</name>
</gene>
<dbReference type="PROSITE" id="PS00798">
    <property type="entry name" value="ALDOKETO_REDUCTASE_1"/>
    <property type="match status" value="1"/>
</dbReference>
<comment type="similarity">
    <text evidence="1">Belongs to the aldo/keto reductase family.</text>
</comment>
<protein>
    <recommendedName>
        <fullName evidence="7">NADP-dependent oxidoreductase domain-containing protein</fullName>
    </recommendedName>
</protein>
<feature type="active site" description="Proton donor" evidence="4">
    <location>
        <position position="51"/>
    </location>
</feature>